<comment type="caution">
    <text evidence="11">The sequence shown here is derived from an EMBL/GenBank/DDBJ whole genome shotgun (WGS) entry which is preliminary data.</text>
</comment>
<evidence type="ECO:0000313" key="11">
    <source>
        <dbReference type="EMBL" id="ROL42426.1"/>
    </source>
</evidence>
<name>A0A3N0Y874_ANAGA</name>
<organism evidence="11 12">
    <name type="scientific">Anabarilius grahami</name>
    <name type="common">Kanglang fish</name>
    <name type="synonym">Barilius grahami</name>
    <dbReference type="NCBI Taxonomy" id="495550"/>
    <lineage>
        <taxon>Eukaryota</taxon>
        <taxon>Metazoa</taxon>
        <taxon>Chordata</taxon>
        <taxon>Craniata</taxon>
        <taxon>Vertebrata</taxon>
        <taxon>Euteleostomi</taxon>
        <taxon>Actinopterygii</taxon>
        <taxon>Neopterygii</taxon>
        <taxon>Teleostei</taxon>
        <taxon>Ostariophysi</taxon>
        <taxon>Cypriniformes</taxon>
        <taxon>Xenocyprididae</taxon>
        <taxon>Xenocypridinae</taxon>
        <taxon>Xenocypridinae incertae sedis</taxon>
        <taxon>Anabarilius</taxon>
    </lineage>
</organism>
<keyword evidence="4" id="KW-0548">Nucleotidyltransferase</keyword>
<evidence type="ECO:0000256" key="10">
    <source>
        <dbReference type="RuleBase" id="RU361228"/>
    </source>
</evidence>
<dbReference type="PRINTS" id="PR00970">
    <property type="entry name" value="RIBTRNSFRASE"/>
</dbReference>
<keyword evidence="3 10" id="KW-0808">Transferase</keyword>
<dbReference type="SUPFAM" id="SSF56399">
    <property type="entry name" value="ADP-ribosylation"/>
    <property type="match status" value="1"/>
</dbReference>
<dbReference type="GO" id="GO:0016779">
    <property type="term" value="F:nucleotidyltransferase activity"/>
    <property type="evidence" value="ECO:0007669"/>
    <property type="project" value="UniProtKB-KW"/>
</dbReference>
<dbReference type="PANTHER" id="PTHR10339:SF27">
    <property type="entry name" value="NAD(P)(+)--ARGININE ADP-RIBOSYLTRANSFERASE"/>
    <property type="match status" value="1"/>
</dbReference>
<evidence type="ECO:0000256" key="1">
    <source>
        <dbReference type="ARBA" id="ARBA00009558"/>
    </source>
</evidence>
<evidence type="ECO:0000256" key="5">
    <source>
        <dbReference type="ARBA" id="ARBA00022729"/>
    </source>
</evidence>
<dbReference type="Proteomes" id="UP000281406">
    <property type="component" value="Unassembled WGS sequence"/>
</dbReference>
<evidence type="ECO:0000256" key="3">
    <source>
        <dbReference type="ARBA" id="ARBA00022679"/>
    </source>
</evidence>
<dbReference type="GO" id="GO:0106274">
    <property type="term" value="F:NAD+-protein-arginine ADP-ribosyltransferase activity"/>
    <property type="evidence" value="ECO:0007669"/>
    <property type="project" value="UniProtKB-EC"/>
</dbReference>
<comment type="similarity">
    <text evidence="1 10">Belongs to the Arg-specific ADP-ribosyltransferase family.</text>
</comment>
<dbReference type="EC" id="2.4.2.31" evidence="10"/>
<keyword evidence="12" id="KW-1185">Reference proteome</keyword>
<evidence type="ECO:0000256" key="8">
    <source>
        <dbReference type="ARBA" id="ARBA00023157"/>
    </source>
</evidence>
<sequence>LNMAPESVDDQYVGCTHKMEKLVRQEYLVKEFQKSNNFEKAWKAGENKFKEIRDNLARSHLIAMYVYTLNTVYGNFNNEVRTGKQKYKNKTFAWYSLHFLLTKALQILKKQQNKSYSTIYRGTKSKFKGGKGITFRFGSFTSFSLDKGVAQGFARIPGKSSGTGHCFEIKNYKGAEVSKYSEYPGEKEVLIPPYEMFKVTAVKTNDWCVTVFVLESAGDKSDLNCALFKYKKYIFKTF</sequence>
<comment type="catalytic activity">
    <reaction evidence="9 10">
        <text>L-arginyl-[protein] + NAD(+) = N(omega)-(ADP-D-ribosyl)-L-arginyl-[protein] + nicotinamide + H(+)</text>
        <dbReference type="Rhea" id="RHEA:19149"/>
        <dbReference type="Rhea" id="RHEA-COMP:10532"/>
        <dbReference type="Rhea" id="RHEA-COMP:15087"/>
        <dbReference type="ChEBI" id="CHEBI:15378"/>
        <dbReference type="ChEBI" id="CHEBI:17154"/>
        <dbReference type="ChEBI" id="CHEBI:29965"/>
        <dbReference type="ChEBI" id="CHEBI:57540"/>
        <dbReference type="ChEBI" id="CHEBI:142554"/>
        <dbReference type="EC" id="2.4.2.31"/>
    </reaction>
</comment>
<evidence type="ECO:0000256" key="6">
    <source>
        <dbReference type="ARBA" id="ARBA00022857"/>
    </source>
</evidence>
<proteinExistence type="inferred from homology"/>
<keyword evidence="5" id="KW-0732">Signal</keyword>
<dbReference type="Gene3D" id="3.90.176.10">
    <property type="entry name" value="Toxin ADP-ribosyltransferase, Chain A, domain 1"/>
    <property type="match status" value="1"/>
</dbReference>
<dbReference type="FunFam" id="3.90.176.10:FF:000001">
    <property type="entry name" value="NAD(P)(+)--arginine ADP-ribosyltransferase"/>
    <property type="match status" value="1"/>
</dbReference>
<evidence type="ECO:0000313" key="12">
    <source>
        <dbReference type="Proteomes" id="UP000281406"/>
    </source>
</evidence>
<dbReference type="InterPro" id="IPR000768">
    <property type="entry name" value="ART"/>
</dbReference>
<evidence type="ECO:0000256" key="9">
    <source>
        <dbReference type="ARBA" id="ARBA00047597"/>
    </source>
</evidence>
<gene>
    <name evidence="11" type="ORF">DPX16_8116</name>
</gene>
<evidence type="ECO:0000256" key="2">
    <source>
        <dbReference type="ARBA" id="ARBA00022676"/>
    </source>
</evidence>
<dbReference type="InterPro" id="IPR050999">
    <property type="entry name" value="ADP-ribosyltransferase_ARG"/>
</dbReference>
<keyword evidence="6 10" id="KW-0521">NADP</keyword>
<dbReference type="GO" id="GO:0003950">
    <property type="term" value="F:NAD+ poly-ADP-ribosyltransferase activity"/>
    <property type="evidence" value="ECO:0007669"/>
    <property type="project" value="TreeGrafter"/>
</dbReference>
<accession>A0A3N0Y874</accession>
<evidence type="ECO:0000256" key="7">
    <source>
        <dbReference type="ARBA" id="ARBA00023027"/>
    </source>
</evidence>
<protein>
    <recommendedName>
        <fullName evidence="10">NAD(P)(+)--arginine ADP-ribosyltransferase</fullName>
        <ecNumber evidence="10">2.4.2.31</ecNumber>
    </recommendedName>
    <alternativeName>
        <fullName evidence="10">Mono(ADP-ribosyl)transferase</fullName>
    </alternativeName>
</protein>
<keyword evidence="7 10" id="KW-0520">NAD</keyword>
<dbReference type="OrthoDB" id="423533at2759"/>
<keyword evidence="2 10" id="KW-0328">Glycosyltransferase</keyword>
<dbReference type="AlphaFoldDB" id="A0A3N0Y874"/>
<dbReference type="PROSITE" id="PS51996">
    <property type="entry name" value="TR_MART"/>
    <property type="match status" value="1"/>
</dbReference>
<feature type="non-terminal residue" evidence="11">
    <location>
        <position position="1"/>
    </location>
</feature>
<dbReference type="Pfam" id="PF01129">
    <property type="entry name" value="ART"/>
    <property type="match status" value="1"/>
</dbReference>
<dbReference type="PANTHER" id="PTHR10339">
    <property type="entry name" value="ADP-RIBOSYLTRANSFERASE"/>
    <property type="match status" value="1"/>
</dbReference>
<reference evidence="11 12" key="1">
    <citation type="submission" date="2018-10" db="EMBL/GenBank/DDBJ databases">
        <title>Genome assembly for a Yunnan-Guizhou Plateau 3E fish, Anabarilius grahami (Regan), and its evolutionary and genetic applications.</title>
        <authorList>
            <person name="Jiang W."/>
        </authorList>
    </citation>
    <scope>NUCLEOTIDE SEQUENCE [LARGE SCALE GENOMIC DNA]</scope>
    <source>
        <strain evidence="11">AG-KIZ</strain>
        <tissue evidence="11">Muscle</tissue>
    </source>
</reference>
<dbReference type="EMBL" id="RJVU01049641">
    <property type="protein sequence ID" value="ROL42426.1"/>
    <property type="molecule type" value="Genomic_DNA"/>
</dbReference>
<keyword evidence="8" id="KW-1015">Disulfide bond</keyword>
<evidence type="ECO:0000256" key="4">
    <source>
        <dbReference type="ARBA" id="ARBA00022695"/>
    </source>
</evidence>